<reference evidence="3 4" key="1">
    <citation type="submission" date="2020-10" db="EMBL/GenBank/DDBJ databases">
        <title>Haloactinobacterium sp. RN3S43, a bacterium isolated from saline soil.</title>
        <authorList>
            <person name="Sun J.-Q."/>
        </authorList>
    </citation>
    <scope>NUCLEOTIDE SEQUENCE [LARGE SCALE GENOMIC DNA]</scope>
    <source>
        <strain evidence="3 4">RN3S43</strain>
    </source>
</reference>
<evidence type="ECO:0000313" key="3">
    <source>
        <dbReference type="EMBL" id="QOR71666.1"/>
    </source>
</evidence>
<proteinExistence type="predicted"/>
<feature type="transmembrane region" description="Helical" evidence="2">
    <location>
        <begin position="142"/>
        <end position="173"/>
    </location>
</feature>
<feature type="transmembrane region" description="Helical" evidence="2">
    <location>
        <begin position="41"/>
        <end position="59"/>
    </location>
</feature>
<name>A0A7M1SVQ1_9MICO</name>
<evidence type="ECO:0000313" key="4">
    <source>
        <dbReference type="Proteomes" id="UP000593758"/>
    </source>
</evidence>
<sequence>MSAVVGARPTSPQASSGRPSGPFTGTGKLLRFMFRRDRIRLPAWVIGIGIFVPYFFTAFETLFPSEAELAELSAFTSGPMVGLLGGPGYGLGEGLSYVTFFTALYVIYFMLAAALMNILLVSRHTRVEEQTGRAELIRANVVGRYAALTATLIMAAIGNAAVTLAVLGGLLAFDAPASGSLLVAVGVGAFGMVFAGVAFVCAQVSEYSRVGSAIAGAVLGGTYVLRATGDMSSEHGNVLSWLTPYAWSQQTRAFVDERWWPLGISAVVSIALIVLAYRLSDRRDLGAGLRASRRGRASAAPWVTNPIALALRLHRGGIRGWVLGLVVAGLVYGSTTGPFVDSFADMTGTMGEMFTTGPDPVLGYLNTLMVMMVIAVAVYALLAVMRVRAEELDGRAEPVLATAVSKQAWLAGHILVTAVASIVLLVLACAAMGLTAASSTGDWSLVGELTVAGLVGAPAVLVIVGLACALYGFSPRLLPIATAVVTFSGLAAFFGELLELPEALLAISPWHYTPAVPGEAITAAPLLVQTLVALVLAAVGLLAFRRRDLVTT</sequence>
<dbReference type="RefSeq" id="WP_193498321.1">
    <property type="nucleotide sequence ID" value="NZ_CP063169.1"/>
</dbReference>
<feature type="transmembrane region" description="Helical" evidence="2">
    <location>
        <begin position="480"/>
        <end position="500"/>
    </location>
</feature>
<dbReference type="AlphaFoldDB" id="A0A7M1SVQ1"/>
<keyword evidence="2" id="KW-0812">Transmembrane</keyword>
<feature type="transmembrane region" description="Helical" evidence="2">
    <location>
        <begin position="259"/>
        <end position="280"/>
    </location>
</feature>
<feature type="transmembrane region" description="Helical" evidence="2">
    <location>
        <begin position="97"/>
        <end position="121"/>
    </location>
</feature>
<feature type="transmembrane region" description="Helical" evidence="2">
    <location>
        <begin position="207"/>
        <end position="225"/>
    </location>
</feature>
<feature type="region of interest" description="Disordered" evidence="1">
    <location>
        <begin position="1"/>
        <end position="22"/>
    </location>
</feature>
<gene>
    <name evidence="3" type="ORF">IM660_05130</name>
</gene>
<feature type="transmembrane region" description="Helical" evidence="2">
    <location>
        <begin position="520"/>
        <end position="544"/>
    </location>
</feature>
<feature type="transmembrane region" description="Helical" evidence="2">
    <location>
        <begin position="179"/>
        <end position="200"/>
    </location>
</feature>
<feature type="transmembrane region" description="Helical" evidence="2">
    <location>
        <begin position="408"/>
        <end position="437"/>
    </location>
</feature>
<evidence type="ECO:0000256" key="2">
    <source>
        <dbReference type="SAM" id="Phobius"/>
    </source>
</evidence>
<keyword evidence="4" id="KW-1185">Reference proteome</keyword>
<dbReference type="EMBL" id="CP063169">
    <property type="protein sequence ID" value="QOR71666.1"/>
    <property type="molecule type" value="Genomic_DNA"/>
</dbReference>
<organism evidence="3 4">
    <name type="scientific">Ruania alkalisoli</name>
    <dbReference type="NCBI Taxonomy" id="2779775"/>
    <lineage>
        <taxon>Bacteria</taxon>
        <taxon>Bacillati</taxon>
        <taxon>Actinomycetota</taxon>
        <taxon>Actinomycetes</taxon>
        <taxon>Micrococcales</taxon>
        <taxon>Ruaniaceae</taxon>
        <taxon>Ruania</taxon>
    </lineage>
</organism>
<accession>A0A7M1SVQ1</accession>
<feature type="transmembrane region" description="Helical" evidence="2">
    <location>
        <begin position="321"/>
        <end position="344"/>
    </location>
</feature>
<dbReference type="Proteomes" id="UP000593758">
    <property type="component" value="Chromosome"/>
</dbReference>
<feature type="transmembrane region" description="Helical" evidence="2">
    <location>
        <begin position="364"/>
        <end position="387"/>
    </location>
</feature>
<keyword evidence="2" id="KW-0472">Membrane</keyword>
<evidence type="ECO:0000256" key="1">
    <source>
        <dbReference type="SAM" id="MobiDB-lite"/>
    </source>
</evidence>
<feature type="transmembrane region" description="Helical" evidence="2">
    <location>
        <begin position="449"/>
        <end position="473"/>
    </location>
</feature>
<protein>
    <submittedName>
        <fullName evidence="3">ABC transporter permease</fullName>
    </submittedName>
</protein>
<keyword evidence="2" id="KW-1133">Transmembrane helix</keyword>
<dbReference type="KEGG" id="halt:IM660_05130"/>